<dbReference type="EMBL" id="AP025637">
    <property type="protein sequence ID" value="BDG75055.1"/>
    <property type="molecule type" value="Genomic_DNA"/>
</dbReference>
<reference evidence="2 3" key="1">
    <citation type="journal article" date="2016" name="Microbes Environ.">
        <title>Phylogenetically diverse aerobic anoxygenic phototrophic bacteria isolated from epilithic biofilms in Tama river, Japan.</title>
        <authorList>
            <person name="Hirose S."/>
            <person name="Matsuura K."/>
            <person name="Haruta S."/>
        </authorList>
    </citation>
    <scope>NUCLEOTIDE SEQUENCE [LARGE SCALE GENOMIC DNA]</scope>
    <source>
        <strain evidence="2 3">S08</strain>
    </source>
</reference>
<dbReference type="Proteomes" id="UP000831327">
    <property type="component" value="Chromosome"/>
</dbReference>
<evidence type="ECO:0000259" key="1">
    <source>
        <dbReference type="Pfam" id="PF13340"/>
    </source>
</evidence>
<dbReference type="RefSeq" id="WP_244457149.1">
    <property type="nucleotide sequence ID" value="NZ_AP025637.1"/>
</dbReference>
<dbReference type="Pfam" id="PF13340">
    <property type="entry name" value="DUF4096"/>
    <property type="match status" value="1"/>
</dbReference>
<evidence type="ECO:0000313" key="2">
    <source>
        <dbReference type="EMBL" id="BDG75055.1"/>
    </source>
</evidence>
<keyword evidence="3" id="KW-1185">Reference proteome</keyword>
<evidence type="ECO:0000313" key="3">
    <source>
        <dbReference type="Proteomes" id="UP000831327"/>
    </source>
</evidence>
<dbReference type="PANTHER" id="PTHR46637:SF1">
    <property type="entry name" value="BLL5188 PROTEIN"/>
    <property type="match status" value="1"/>
</dbReference>
<sequence length="188" mass="21384">MPAAVAPHPFRPLTDDEFTLLDRYLPPTEGRPGRPPQDRRRTLDAIFWVACSAGPWKDLPEHLGRADTASRALRRWAAFGHMNLLLHQVATADRDDPWRALAWRIARAWRRISRVVTLSMLLLAKRLRVAAAMPAATRWLPDPVLSETIQSKVVAALNLRHQAPIGLFGTLARAIRRAGGNRRYWRLR</sequence>
<dbReference type="PANTHER" id="PTHR46637">
    <property type="entry name" value="TIS1421-TRANSPOSASE PROTEIN A"/>
    <property type="match status" value="1"/>
</dbReference>
<organism evidence="2 3">
    <name type="scientific">Roseomonas fluvialis</name>
    <dbReference type="NCBI Taxonomy" id="1750527"/>
    <lineage>
        <taxon>Bacteria</taxon>
        <taxon>Pseudomonadati</taxon>
        <taxon>Pseudomonadota</taxon>
        <taxon>Alphaproteobacteria</taxon>
        <taxon>Acetobacterales</taxon>
        <taxon>Roseomonadaceae</taxon>
        <taxon>Roseomonas</taxon>
    </lineage>
</organism>
<proteinExistence type="predicted"/>
<name>A0ABM7YAD4_9PROT</name>
<protein>
    <recommendedName>
        <fullName evidence="1">Insertion element IS402-like domain-containing protein</fullName>
    </recommendedName>
</protein>
<accession>A0ABM7YAD4</accession>
<dbReference type="InterPro" id="IPR025161">
    <property type="entry name" value="IS402-like_dom"/>
</dbReference>
<gene>
    <name evidence="2" type="ORF">Rmf_49840</name>
</gene>
<feature type="domain" description="Insertion element IS402-like" evidence="1">
    <location>
        <begin position="13"/>
        <end position="83"/>
    </location>
</feature>
<dbReference type="InterPro" id="IPR052909">
    <property type="entry name" value="Transposase_6_like"/>
</dbReference>